<accession>A0A7S4N5U2</accession>
<sequence>MRVYILSFAVLLHTRFCFADWVDKWDGAQRTPSTFEADPQDSRTVKRGSGEIILGNGECIMKKSPRLYIESSPTNGWENTEFTAYGKYESFGSLKSYSGLTLVARSNHDNYKNDGCSAASYYARVYADSGEASFQKEYFHGSSGTVYSASNRVQLPEFENGLTEGVWIGLKFILYSTPDDDVQLELWMDKNNDGTWELVHDLLDTDGAMPATKTVPSGCPIQSGDPVLGGRNVCFLRSDGNDDTTVVHWRDASITKIDPSCKNGLRNGIACCAAMCGDQCGGSGCSQRPGGASACCANTVKDEGFPCVMGEAPCVMADPTCSSGIQSSNDACCAASCGTCGGRGCGGRPGGGSACCSGSILGNDERTCDRYPPPCRLV</sequence>
<gene>
    <name evidence="2" type="ORF">OAUR00152_LOCUS29152</name>
</gene>
<dbReference type="AlphaFoldDB" id="A0A7S4N5U2"/>
<dbReference type="EMBL" id="HBKQ01042297">
    <property type="protein sequence ID" value="CAE2266459.1"/>
    <property type="molecule type" value="Transcribed_RNA"/>
</dbReference>
<protein>
    <submittedName>
        <fullName evidence="2">Uncharacterized protein</fullName>
    </submittedName>
</protein>
<feature type="chain" id="PRO_5031510385" evidence="1">
    <location>
        <begin position="20"/>
        <end position="378"/>
    </location>
</feature>
<evidence type="ECO:0000256" key="1">
    <source>
        <dbReference type="SAM" id="SignalP"/>
    </source>
</evidence>
<reference evidence="2" key="1">
    <citation type="submission" date="2021-01" db="EMBL/GenBank/DDBJ databases">
        <authorList>
            <person name="Corre E."/>
            <person name="Pelletier E."/>
            <person name="Niang G."/>
            <person name="Scheremetjew M."/>
            <person name="Finn R."/>
            <person name="Kale V."/>
            <person name="Holt S."/>
            <person name="Cochrane G."/>
            <person name="Meng A."/>
            <person name="Brown T."/>
            <person name="Cohen L."/>
        </authorList>
    </citation>
    <scope>NUCLEOTIDE SEQUENCE</scope>
    <source>
        <strain evidence="2">Isolate 1302-5</strain>
    </source>
</reference>
<proteinExistence type="predicted"/>
<name>A0A7S4N5U2_9STRA</name>
<feature type="signal peptide" evidence="1">
    <location>
        <begin position="1"/>
        <end position="19"/>
    </location>
</feature>
<evidence type="ECO:0000313" key="2">
    <source>
        <dbReference type="EMBL" id="CAE2266459.1"/>
    </source>
</evidence>
<organism evidence="2">
    <name type="scientific">Odontella aurita</name>
    <dbReference type="NCBI Taxonomy" id="265563"/>
    <lineage>
        <taxon>Eukaryota</taxon>
        <taxon>Sar</taxon>
        <taxon>Stramenopiles</taxon>
        <taxon>Ochrophyta</taxon>
        <taxon>Bacillariophyta</taxon>
        <taxon>Mediophyceae</taxon>
        <taxon>Biddulphiophycidae</taxon>
        <taxon>Eupodiscales</taxon>
        <taxon>Odontellaceae</taxon>
        <taxon>Odontella</taxon>
    </lineage>
</organism>
<keyword evidence="1" id="KW-0732">Signal</keyword>